<evidence type="ECO:0008006" key="9">
    <source>
        <dbReference type="Google" id="ProtNLM"/>
    </source>
</evidence>
<comment type="subcellular location">
    <subcellularLocation>
        <location evidence="1">Membrane</location>
        <topology evidence="1">Multi-pass membrane protein</topology>
    </subcellularLocation>
</comment>
<keyword evidence="5 6" id="KW-0472">Membrane</keyword>
<evidence type="ECO:0000256" key="3">
    <source>
        <dbReference type="ARBA" id="ARBA00022692"/>
    </source>
</evidence>
<feature type="transmembrane region" description="Helical" evidence="6">
    <location>
        <begin position="56"/>
        <end position="80"/>
    </location>
</feature>
<evidence type="ECO:0000256" key="1">
    <source>
        <dbReference type="ARBA" id="ARBA00004141"/>
    </source>
</evidence>
<dbReference type="GO" id="GO:0016020">
    <property type="term" value="C:membrane"/>
    <property type="evidence" value="ECO:0007669"/>
    <property type="project" value="UniProtKB-SubCell"/>
</dbReference>
<dbReference type="Pfam" id="PF01594">
    <property type="entry name" value="AI-2E_transport"/>
    <property type="match status" value="1"/>
</dbReference>
<evidence type="ECO:0000256" key="4">
    <source>
        <dbReference type="ARBA" id="ARBA00022989"/>
    </source>
</evidence>
<dbReference type="AlphaFoldDB" id="A0A1F6T5I2"/>
<evidence type="ECO:0000256" key="6">
    <source>
        <dbReference type="SAM" id="Phobius"/>
    </source>
</evidence>
<feature type="transmembrane region" description="Helical" evidence="6">
    <location>
        <begin position="209"/>
        <end position="231"/>
    </location>
</feature>
<dbReference type="GO" id="GO:0055085">
    <property type="term" value="P:transmembrane transport"/>
    <property type="evidence" value="ECO:0007669"/>
    <property type="project" value="TreeGrafter"/>
</dbReference>
<proteinExistence type="inferred from homology"/>
<name>A0A1F6T5I2_9PROT</name>
<comment type="similarity">
    <text evidence="2">Belongs to the autoinducer-2 exporter (AI-2E) (TC 2.A.86) family.</text>
</comment>
<evidence type="ECO:0000256" key="5">
    <source>
        <dbReference type="ARBA" id="ARBA00023136"/>
    </source>
</evidence>
<dbReference type="InterPro" id="IPR002549">
    <property type="entry name" value="AI-2E-like"/>
</dbReference>
<keyword evidence="3 6" id="KW-0812">Transmembrane</keyword>
<dbReference type="EMBL" id="MFSR01000027">
    <property type="protein sequence ID" value="OGI40384.1"/>
    <property type="molecule type" value="Genomic_DNA"/>
</dbReference>
<dbReference type="PANTHER" id="PTHR21716">
    <property type="entry name" value="TRANSMEMBRANE PROTEIN"/>
    <property type="match status" value="1"/>
</dbReference>
<comment type="caution">
    <text evidence="7">The sequence shown here is derived from an EMBL/GenBank/DDBJ whole genome shotgun (WGS) entry which is preliminary data.</text>
</comment>
<evidence type="ECO:0000313" key="8">
    <source>
        <dbReference type="Proteomes" id="UP000179334"/>
    </source>
</evidence>
<accession>A0A1F6T5I2</accession>
<reference evidence="7 8" key="1">
    <citation type="journal article" date="2016" name="Nat. Commun.">
        <title>Thousands of microbial genomes shed light on interconnected biogeochemical processes in an aquifer system.</title>
        <authorList>
            <person name="Anantharaman K."/>
            <person name="Brown C.T."/>
            <person name="Hug L.A."/>
            <person name="Sharon I."/>
            <person name="Castelle C.J."/>
            <person name="Probst A.J."/>
            <person name="Thomas B.C."/>
            <person name="Singh A."/>
            <person name="Wilkins M.J."/>
            <person name="Karaoz U."/>
            <person name="Brodie E.L."/>
            <person name="Williams K.H."/>
            <person name="Hubbard S.S."/>
            <person name="Banfield J.F."/>
        </authorList>
    </citation>
    <scope>NUCLEOTIDE SEQUENCE [LARGE SCALE GENOMIC DNA]</scope>
</reference>
<evidence type="ECO:0000256" key="2">
    <source>
        <dbReference type="ARBA" id="ARBA00009773"/>
    </source>
</evidence>
<dbReference type="PANTHER" id="PTHR21716:SF64">
    <property type="entry name" value="AI-2 TRANSPORT PROTEIN TQSA"/>
    <property type="match status" value="1"/>
</dbReference>
<feature type="non-terminal residue" evidence="7">
    <location>
        <position position="308"/>
    </location>
</feature>
<dbReference type="Proteomes" id="UP000179334">
    <property type="component" value="Unassembled WGS sequence"/>
</dbReference>
<feature type="transmembrane region" description="Helical" evidence="6">
    <location>
        <begin position="243"/>
        <end position="264"/>
    </location>
</feature>
<gene>
    <name evidence="7" type="ORF">A2V91_02975</name>
</gene>
<feature type="transmembrane region" description="Helical" evidence="6">
    <location>
        <begin position="270"/>
        <end position="289"/>
    </location>
</feature>
<protein>
    <recommendedName>
        <fullName evidence="9">AI-2E family transporter</fullName>
    </recommendedName>
</protein>
<evidence type="ECO:0000313" key="7">
    <source>
        <dbReference type="EMBL" id="OGI40384.1"/>
    </source>
</evidence>
<feature type="transmembrane region" description="Helical" evidence="6">
    <location>
        <begin position="150"/>
        <end position="169"/>
    </location>
</feature>
<sequence>MNNPRLIVSLLLAAGTGWLVYLLAPVLTPFLAAALLAYLGNPLVTRLTRLRLPRALAVVVVFLLFALLVTALLLFILPAFQHQIVGFAQRLPGYLDWLQRQALPRIEELTGAKLVLDVATLRETLLSHWQELGGWLKLSVEYAMQSGLRIVGWLVNLVLIPVVTFYLLLDWDRLLAKLLALLPASMQPRARALARETDTVLGNFLRGQLSVMLALATVYATGLWIIGLDLALPIGLLAGLLSFVPYLGLITGVTAAGIGAYIQFHEVQPLLWVLAVFGAGQLLDSLWFTPRFVGGRTGLHPVAVIFAI</sequence>
<organism evidence="7 8">
    <name type="scientific">Candidatus Muproteobacteria bacterium RBG_16_64_10</name>
    <dbReference type="NCBI Taxonomy" id="1817757"/>
    <lineage>
        <taxon>Bacteria</taxon>
        <taxon>Pseudomonadati</taxon>
        <taxon>Pseudomonadota</taxon>
        <taxon>Candidatus Muproteobacteria</taxon>
    </lineage>
</organism>
<keyword evidence="4 6" id="KW-1133">Transmembrane helix</keyword>